<proteinExistence type="predicted"/>
<evidence type="ECO:0000313" key="2">
    <source>
        <dbReference type="Proteomes" id="UP000292958"/>
    </source>
</evidence>
<dbReference type="EMBL" id="SHKW01000001">
    <property type="protein sequence ID" value="RZU41245.1"/>
    <property type="molecule type" value="Genomic_DNA"/>
</dbReference>
<accession>A0A4Q7YW05</accession>
<keyword evidence="2" id="KW-1185">Reference proteome</keyword>
<gene>
    <name evidence="1" type="ORF">BDD14_2752</name>
</gene>
<organism evidence="1 2">
    <name type="scientific">Edaphobacter modestus</name>
    <dbReference type="NCBI Taxonomy" id="388466"/>
    <lineage>
        <taxon>Bacteria</taxon>
        <taxon>Pseudomonadati</taxon>
        <taxon>Acidobacteriota</taxon>
        <taxon>Terriglobia</taxon>
        <taxon>Terriglobales</taxon>
        <taxon>Acidobacteriaceae</taxon>
        <taxon>Edaphobacter</taxon>
    </lineage>
</organism>
<dbReference type="AlphaFoldDB" id="A0A4Q7YW05"/>
<sequence length="118" mass="14207">MATDLSYSAGLQPRELRPRNSLKPIRRYRQLHTFVRLFRGIGGFRLYVRLINNQLRSKRRFTVNYFNRPAERFEVEWQERFRNLQALICELVLKNEQLRMALASITVITHEEARERDG</sequence>
<name>A0A4Q7YW05_9BACT</name>
<evidence type="ECO:0000313" key="1">
    <source>
        <dbReference type="EMBL" id="RZU41245.1"/>
    </source>
</evidence>
<reference evidence="1 2" key="1">
    <citation type="submission" date="2019-02" db="EMBL/GenBank/DDBJ databases">
        <title>Genomic Encyclopedia of Archaeal and Bacterial Type Strains, Phase II (KMG-II): from individual species to whole genera.</title>
        <authorList>
            <person name="Goeker M."/>
        </authorList>
    </citation>
    <scope>NUCLEOTIDE SEQUENCE [LARGE SCALE GENOMIC DNA]</scope>
    <source>
        <strain evidence="1 2">DSM 18101</strain>
    </source>
</reference>
<dbReference type="Proteomes" id="UP000292958">
    <property type="component" value="Unassembled WGS sequence"/>
</dbReference>
<comment type="caution">
    <text evidence="1">The sequence shown here is derived from an EMBL/GenBank/DDBJ whole genome shotgun (WGS) entry which is preliminary data.</text>
</comment>
<protein>
    <submittedName>
        <fullName evidence="1">Uncharacterized protein</fullName>
    </submittedName>
</protein>